<sequence>MGAEVSKQVKRRKAIDTQKKSLCDLKEKNGCNFPGYDYHVQDRKIGCQHLPRETSCEPDRLARMGAEVSKQVKRRKAIDTQKKSLCDLKEKNGCNFPGYDYHVQDRKNWMSTLAPEKLHVSQIVWPGTHDSATDEIWF</sequence>
<accession>A0A9J5X1F8</accession>
<dbReference type="OrthoDB" id="2001108at2759"/>
<organism evidence="1 2">
    <name type="scientific">Solanum commersonii</name>
    <name type="common">Commerson's wild potato</name>
    <name type="synonym">Commerson's nightshade</name>
    <dbReference type="NCBI Taxonomy" id="4109"/>
    <lineage>
        <taxon>Eukaryota</taxon>
        <taxon>Viridiplantae</taxon>
        <taxon>Streptophyta</taxon>
        <taxon>Embryophyta</taxon>
        <taxon>Tracheophyta</taxon>
        <taxon>Spermatophyta</taxon>
        <taxon>Magnoliopsida</taxon>
        <taxon>eudicotyledons</taxon>
        <taxon>Gunneridae</taxon>
        <taxon>Pentapetalae</taxon>
        <taxon>asterids</taxon>
        <taxon>lamiids</taxon>
        <taxon>Solanales</taxon>
        <taxon>Solanaceae</taxon>
        <taxon>Solanoideae</taxon>
        <taxon>Solaneae</taxon>
        <taxon>Solanum</taxon>
    </lineage>
</organism>
<dbReference type="InterPro" id="IPR017946">
    <property type="entry name" value="PLC-like_Pdiesterase_TIM-brl"/>
</dbReference>
<protein>
    <submittedName>
        <fullName evidence="1">Uncharacterized protein</fullName>
    </submittedName>
</protein>
<dbReference type="GO" id="GO:0008081">
    <property type="term" value="F:phosphoric diester hydrolase activity"/>
    <property type="evidence" value="ECO:0007669"/>
    <property type="project" value="InterPro"/>
</dbReference>
<evidence type="ECO:0000313" key="2">
    <source>
        <dbReference type="Proteomes" id="UP000824120"/>
    </source>
</evidence>
<name>A0A9J5X1F8_SOLCO</name>
<dbReference type="Gene3D" id="3.20.20.190">
    <property type="entry name" value="Phosphatidylinositol (PI) phosphodiesterase"/>
    <property type="match status" value="1"/>
</dbReference>
<keyword evidence="2" id="KW-1185">Reference proteome</keyword>
<dbReference type="GO" id="GO:0006629">
    <property type="term" value="P:lipid metabolic process"/>
    <property type="evidence" value="ECO:0007669"/>
    <property type="project" value="InterPro"/>
</dbReference>
<dbReference type="Proteomes" id="UP000824120">
    <property type="component" value="Chromosome 10"/>
</dbReference>
<gene>
    <name evidence="1" type="ORF">H5410_052566</name>
</gene>
<reference evidence="1 2" key="1">
    <citation type="submission" date="2020-09" db="EMBL/GenBank/DDBJ databases">
        <title>De no assembly of potato wild relative species, Solanum commersonii.</title>
        <authorList>
            <person name="Cho K."/>
        </authorList>
    </citation>
    <scope>NUCLEOTIDE SEQUENCE [LARGE SCALE GENOMIC DNA]</scope>
    <source>
        <strain evidence="1">LZ3.2</strain>
        <tissue evidence="1">Leaf</tissue>
    </source>
</reference>
<evidence type="ECO:0000313" key="1">
    <source>
        <dbReference type="EMBL" id="KAG5581939.1"/>
    </source>
</evidence>
<dbReference type="AlphaFoldDB" id="A0A9J5X1F8"/>
<dbReference type="SUPFAM" id="SSF51695">
    <property type="entry name" value="PLC-like phosphodiesterases"/>
    <property type="match status" value="1"/>
</dbReference>
<comment type="caution">
    <text evidence="1">The sequence shown here is derived from an EMBL/GenBank/DDBJ whole genome shotgun (WGS) entry which is preliminary data.</text>
</comment>
<dbReference type="EMBL" id="JACXVP010000010">
    <property type="protein sequence ID" value="KAG5581939.1"/>
    <property type="molecule type" value="Genomic_DNA"/>
</dbReference>
<proteinExistence type="predicted"/>